<dbReference type="VEuPathDB" id="VectorBase:GPAI018357"/>
<keyword evidence="4" id="KW-1185">Reference proteome</keyword>
<reference evidence="3" key="2">
    <citation type="submission" date="2020-05" db="UniProtKB">
        <authorList>
            <consortium name="EnsemblMetazoa"/>
        </authorList>
    </citation>
    <scope>IDENTIFICATION</scope>
    <source>
        <strain evidence="3">IAEA</strain>
    </source>
</reference>
<feature type="region of interest" description="Disordered" evidence="1">
    <location>
        <begin position="27"/>
        <end position="57"/>
    </location>
</feature>
<sequence length="114" mass="12347">MILTAPSTPLLAGCIANSMVEPYVEKEKRRGELRRNSENNASTAQAVTSTESRYEAPSARNGFATLFKTCVIIVIALLSYSMAVLDSFAKSSDYICGFIASSAVLKLEHALRNP</sequence>
<evidence type="ECO:0000313" key="4">
    <source>
        <dbReference type="Proteomes" id="UP000092445"/>
    </source>
</evidence>
<evidence type="ECO:0000256" key="2">
    <source>
        <dbReference type="SAM" id="Phobius"/>
    </source>
</evidence>
<dbReference type="Proteomes" id="UP000092445">
    <property type="component" value="Unassembled WGS sequence"/>
</dbReference>
<evidence type="ECO:0000313" key="3">
    <source>
        <dbReference type="EnsemblMetazoa" id="GPAI018357-PA"/>
    </source>
</evidence>
<reference evidence="4" key="1">
    <citation type="submission" date="2014-03" db="EMBL/GenBank/DDBJ databases">
        <authorList>
            <person name="Aksoy S."/>
            <person name="Warren W."/>
            <person name="Wilson R.K."/>
        </authorList>
    </citation>
    <scope>NUCLEOTIDE SEQUENCE [LARGE SCALE GENOMIC DNA]</scope>
    <source>
        <strain evidence="4">IAEA</strain>
    </source>
</reference>
<keyword evidence="2" id="KW-1133">Transmembrane helix</keyword>
<accession>A0A1A9ZLH9</accession>
<feature type="compositionally biased region" description="Polar residues" evidence="1">
    <location>
        <begin position="38"/>
        <end position="51"/>
    </location>
</feature>
<organism evidence="3 4">
    <name type="scientific">Glossina pallidipes</name>
    <name type="common">Tsetse fly</name>
    <dbReference type="NCBI Taxonomy" id="7398"/>
    <lineage>
        <taxon>Eukaryota</taxon>
        <taxon>Metazoa</taxon>
        <taxon>Ecdysozoa</taxon>
        <taxon>Arthropoda</taxon>
        <taxon>Hexapoda</taxon>
        <taxon>Insecta</taxon>
        <taxon>Pterygota</taxon>
        <taxon>Neoptera</taxon>
        <taxon>Endopterygota</taxon>
        <taxon>Diptera</taxon>
        <taxon>Brachycera</taxon>
        <taxon>Muscomorpha</taxon>
        <taxon>Hippoboscoidea</taxon>
        <taxon>Glossinidae</taxon>
        <taxon>Glossina</taxon>
    </lineage>
</organism>
<proteinExistence type="predicted"/>
<keyword evidence="2" id="KW-0812">Transmembrane</keyword>
<dbReference type="EnsemblMetazoa" id="GPAI018357-RA">
    <property type="protein sequence ID" value="GPAI018357-PA"/>
    <property type="gene ID" value="GPAI018357"/>
</dbReference>
<protein>
    <submittedName>
        <fullName evidence="3">Uncharacterized protein</fullName>
    </submittedName>
</protein>
<keyword evidence="2" id="KW-0472">Membrane</keyword>
<name>A0A1A9ZLH9_GLOPL</name>
<feature type="compositionally biased region" description="Basic and acidic residues" evidence="1">
    <location>
        <begin position="27"/>
        <end position="37"/>
    </location>
</feature>
<feature type="transmembrane region" description="Helical" evidence="2">
    <location>
        <begin position="63"/>
        <end position="85"/>
    </location>
</feature>
<evidence type="ECO:0000256" key="1">
    <source>
        <dbReference type="SAM" id="MobiDB-lite"/>
    </source>
</evidence>
<dbReference type="AlphaFoldDB" id="A0A1A9ZLH9"/>